<comment type="caution">
    <text evidence="1">The sequence shown here is derived from an EMBL/GenBank/DDBJ whole genome shotgun (WGS) entry which is preliminary data.</text>
</comment>
<reference evidence="1 2" key="1">
    <citation type="journal article" date="2024" name="Front Chem Biol">
        <title>Unveiling the potential of Daldinia eschscholtzii MFLUCC 19-0629 through bioactivity and bioinformatics studies for enhanced sustainable agriculture production.</title>
        <authorList>
            <person name="Brooks S."/>
            <person name="Weaver J.A."/>
            <person name="Klomchit A."/>
            <person name="Alharthi S.A."/>
            <person name="Onlamun T."/>
            <person name="Nurani R."/>
            <person name="Vong T.K."/>
            <person name="Alberti F."/>
            <person name="Greco C."/>
        </authorList>
    </citation>
    <scope>NUCLEOTIDE SEQUENCE [LARGE SCALE GENOMIC DNA]</scope>
    <source>
        <strain evidence="1">MFLUCC 19-0629</strain>
    </source>
</reference>
<accession>A0AAX6M8V8</accession>
<dbReference type="Proteomes" id="UP001369815">
    <property type="component" value="Unassembled WGS sequence"/>
</dbReference>
<name>A0AAX6M8V8_9PEZI</name>
<evidence type="ECO:0000313" key="1">
    <source>
        <dbReference type="EMBL" id="KAK6949118.1"/>
    </source>
</evidence>
<protein>
    <submittedName>
        <fullName evidence="1">Uncharacterized protein</fullName>
    </submittedName>
</protein>
<organism evidence="1 2">
    <name type="scientific">Daldinia eschscholtzii</name>
    <dbReference type="NCBI Taxonomy" id="292717"/>
    <lineage>
        <taxon>Eukaryota</taxon>
        <taxon>Fungi</taxon>
        <taxon>Dikarya</taxon>
        <taxon>Ascomycota</taxon>
        <taxon>Pezizomycotina</taxon>
        <taxon>Sordariomycetes</taxon>
        <taxon>Xylariomycetidae</taxon>
        <taxon>Xylariales</taxon>
        <taxon>Hypoxylaceae</taxon>
        <taxon>Daldinia</taxon>
    </lineage>
</organism>
<dbReference type="AlphaFoldDB" id="A0AAX6M8V8"/>
<keyword evidence="2" id="KW-1185">Reference proteome</keyword>
<gene>
    <name evidence="1" type="ORF">Daesc_009191</name>
</gene>
<dbReference type="EMBL" id="JBANMG010000009">
    <property type="protein sequence ID" value="KAK6949118.1"/>
    <property type="molecule type" value="Genomic_DNA"/>
</dbReference>
<proteinExistence type="predicted"/>
<evidence type="ECO:0000313" key="2">
    <source>
        <dbReference type="Proteomes" id="UP001369815"/>
    </source>
</evidence>
<sequence>MTTGESLSDFIFRLLPTEDLRSYNPISRSWLLASIMRGPFGTYALGAFFGGLLFTGANAQMKVSSFDGPVTEEELKSFNDYVATLKPATDNKGNQWAQGHSGEQTKAMGLVYQMAEQQETLDQMLRFCDAALSERNDLAKAPVGQHKIWTGGIDPVWPNNVTEKPIQTGGEQGDPVGHLASCAYLILKTDKIHNQKVTTGNPHKYGATYLERAKTYLKEADFSMSNHILKSLLDLSNGSKMYFAKDSPYMGGKPVPWNQQMMFNYAFMNLCSAHRILNDNPKLLAEYSTIITTSMDWFFHGGGVQTKKSKKGNTVYDRGYTVPKTSGEDSNHGALDVAGFYRTYIDGHYGITADQMKPFANMFVDVMTLGDKKYAGTVDGRTDGKGHAKPTKNIRSGYLFLAEFRPDAYKSMMSADFVVGGKGTGSADGFSRFLWVKNQLAETK</sequence>